<keyword evidence="1" id="KW-0472">Membrane</keyword>
<evidence type="ECO:0000313" key="3">
    <source>
        <dbReference type="Proteomes" id="UP001180973"/>
    </source>
</evidence>
<feature type="transmembrane region" description="Helical" evidence="1">
    <location>
        <begin position="150"/>
        <end position="171"/>
    </location>
</feature>
<accession>A0ABU2WU31</accession>
<reference evidence="2" key="1">
    <citation type="submission" date="2023-09" db="EMBL/GenBank/DDBJ databases">
        <title>30 novel species of actinomycetes from the DSMZ collection.</title>
        <authorList>
            <person name="Nouioui I."/>
        </authorList>
    </citation>
    <scope>NUCLEOTIDE SEQUENCE</scope>
    <source>
        <strain evidence="2">DSM 115977</strain>
    </source>
</reference>
<feature type="transmembrane region" description="Helical" evidence="1">
    <location>
        <begin position="177"/>
        <end position="200"/>
    </location>
</feature>
<dbReference type="RefSeq" id="WP_311411578.1">
    <property type="nucleotide sequence ID" value="NZ_JAVRFL010000010.1"/>
</dbReference>
<feature type="transmembrane region" description="Helical" evidence="1">
    <location>
        <begin position="91"/>
        <end position="112"/>
    </location>
</feature>
<keyword evidence="1" id="KW-0812">Transmembrane</keyword>
<evidence type="ECO:0000256" key="1">
    <source>
        <dbReference type="SAM" id="Phobius"/>
    </source>
</evidence>
<keyword evidence="1" id="KW-1133">Transmembrane helix</keyword>
<sequence length="258" mass="27294">MNTTPRTPARSREVWQRPFVQAHQKWCDDFVIELRLRDVPGPVIGEHLGEVEAHCAETGETPSEAFGDPTDYARRLHESGSPAPVSGVWKITVLSAAQVLAMLVGTAAVAPWARGERLSYNAVQLACLGVFLLVLLSLPKLLSPLMRHPLAVGLPLAALVPLVAVGAAAAGRLGLPAVLTLPAPALSLGLFVVVGVLAFVEHRELARDGDGDLVTSPFAPVPGAPRVGERRRRLAALVPSCSVPVAYLVLAAVSWVFA</sequence>
<proteinExistence type="predicted"/>
<keyword evidence="3" id="KW-1185">Reference proteome</keyword>
<dbReference type="EMBL" id="JAVRFL010000010">
    <property type="protein sequence ID" value="MDT0529435.1"/>
    <property type="molecule type" value="Genomic_DNA"/>
</dbReference>
<name>A0ABU2WU31_9ACTN</name>
<protein>
    <submittedName>
        <fullName evidence="2">Uncharacterized protein</fullName>
    </submittedName>
</protein>
<dbReference type="Proteomes" id="UP001180973">
    <property type="component" value="Unassembled WGS sequence"/>
</dbReference>
<evidence type="ECO:0000313" key="2">
    <source>
        <dbReference type="EMBL" id="MDT0529435.1"/>
    </source>
</evidence>
<organism evidence="2 3">
    <name type="scientific">Micromonospora reichwaldensis</name>
    <dbReference type="NCBI Taxonomy" id="3075516"/>
    <lineage>
        <taxon>Bacteria</taxon>
        <taxon>Bacillati</taxon>
        <taxon>Actinomycetota</taxon>
        <taxon>Actinomycetes</taxon>
        <taxon>Micromonosporales</taxon>
        <taxon>Micromonosporaceae</taxon>
        <taxon>Micromonospora</taxon>
    </lineage>
</organism>
<feature type="transmembrane region" description="Helical" evidence="1">
    <location>
        <begin position="234"/>
        <end position="257"/>
    </location>
</feature>
<comment type="caution">
    <text evidence="2">The sequence shown here is derived from an EMBL/GenBank/DDBJ whole genome shotgun (WGS) entry which is preliminary data.</text>
</comment>
<feature type="transmembrane region" description="Helical" evidence="1">
    <location>
        <begin position="118"/>
        <end position="138"/>
    </location>
</feature>
<gene>
    <name evidence="2" type="ORF">RM555_10595</name>
</gene>